<dbReference type="GO" id="GO:0000472">
    <property type="term" value="P:endonucleolytic cleavage to generate mature 5'-end of SSU-rRNA from (SSU-rRNA, 5.8S rRNA, LSU-rRNA)"/>
    <property type="evidence" value="ECO:0007669"/>
    <property type="project" value="TreeGrafter"/>
</dbReference>
<dbReference type="PANTHER" id="PTHR12311:SF7">
    <property type="entry name" value="ACTIVATOR OF BASAL TRANSCRIPTION 1"/>
    <property type="match status" value="1"/>
</dbReference>
<feature type="region of interest" description="Disordered" evidence="1">
    <location>
        <begin position="1"/>
        <end position="30"/>
    </location>
</feature>
<dbReference type="Proteomes" id="UP000694428">
    <property type="component" value="Unplaced"/>
</dbReference>
<feature type="compositionally biased region" description="Low complexity" evidence="1">
    <location>
        <begin position="1"/>
        <end position="10"/>
    </location>
</feature>
<dbReference type="GO" id="GO:0005730">
    <property type="term" value="C:nucleolus"/>
    <property type="evidence" value="ECO:0007669"/>
    <property type="project" value="TreeGrafter"/>
</dbReference>
<dbReference type="InterPro" id="IPR039119">
    <property type="entry name" value="ABT1/Esf2"/>
</dbReference>
<reference evidence="2" key="1">
    <citation type="submission" date="2025-08" db="UniProtKB">
        <authorList>
            <consortium name="Ensembl"/>
        </authorList>
    </citation>
    <scope>IDENTIFICATION</scope>
</reference>
<feature type="compositionally biased region" description="Polar residues" evidence="1">
    <location>
        <begin position="138"/>
        <end position="149"/>
    </location>
</feature>
<dbReference type="InterPro" id="IPR012677">
    <property type="entry name" value="Nucleotide-bd_a/b_plait_sf"/>
</dbReference>
<dbReference type="Gene3D" id="3.30.70.330">
    <property type="match status" value="1"/>
</dbReference>
<dbReference type="GO" id="GO:0034462">
    <property type="term" value="P:small-subunit processome assembly"/>
    <property type="evidence" value="ECO:0007669"/>
    <property type="project" value="TreeGrafter"/>
</dbReference>
<protein>
    <recommendedName>
        <fullName evidence="4">Activator of basal transcription 1</fullName>
    </recommendedName>
</protein>
<feature type="compositionally biased region" description="Basic and acidic residues" evidence="1">
    <location>
        <begin position="126"/>
        <end position="137"/>
    </location>
</feature>
<feature type="region of interest" description="Disordered" evidence="1">
    <location>
        <begin position="190"/>
        <end position="253"/>
    </location>
</feature>
<reference evidence="2" key="2">
    <citation type="submission" date="2025-09" db="UniProtKB">
        <authorList>
            <consortium name="Ensembl"/>
        </authorList>
    </citation>
    <scope>IDENTIFICATION</scope>
</reference>
<evidence type="ECO:0000256" key="1">
    <source>
        <dbReference type="SAM" id="MobiDB-lite"/>
    </source>
</evidence>
<dbReference type="AlphaFoldDB" id="A0A8C9G064"/>
<feature type="compositionally biased region" description="Acidic residues" evidence="1">
    <location>
        <begin position="11"/>
        <end position="24"/>
    </location>
</feature>
<evidence type="ECO:0000313" key="3">
    <source>
        <dbReference type="Proteomes" id="UP000694428"/>
    </source>
</evidence>
<dbReference type="SUPFAM" id="SSF54928">
    <property type="entry name" value="RNA-binding domain, RBD"/>
    <property type="match status" value="1"/>
</dbReference>
<keyword evidence="3" id="KW-1185">Reference proteome</keyword>
<organism evidence="2 3">
    <name type="scientific">Pavo cristatus</name>
    <name type="common">Indian peafowl</name>
    <name type="synonym">Blue peafowl</name>
    <dbReference type="NCBI Taxonomy" id="9049"/>
    <lineage>
        <taxon>Eukaryota</taxon>
        <taxon>Metazoa</taxon>
        <taxon>Chordata</taxon>
        <taxon>Craniata</taxon>
        <taxon>Vertebrata</taxon>
        <taxon>Euteleostomi</taxon>
        <taxon>Archelosauria</taxon>
        <taxon>Archosauria</taxon>
        <taxon>Dinosauria</taxon>
        <taxon>Saurischia</taxon>
        <taxon>Theropoda</taxon>
        <taxon>Coelurosauria</taxon>
        <taxon>Aves</taxon>
        <taxon>Neognathae</taxon>
        <taxon>Galloanserae</taxon>
        <taxon>Galliformes</taxon>
        <taxon>Phasianidae</taxon>
        <taxon>Phasianinae</taxon>
        <taxon>Pavo</taxon>
    </lineage>
</organism>
<evidence type="ECO:0008006" key="4">
    <source>
        <dbReference type="Google" id="ProtNLM"/>
    </source>
</evidence>
<evidence type="ECO:0000313" key="2">
    <source>
        <dbReference type="Ensembl" id="ENSPSTP00000021491.1"/>
    </source>
</evidence>
<dbReference type="GO" id="GO:0000447">
    <property type="term" value="P:endonucleolytic cleavage in ITS1 to separate SSU-rRNA from 5.8S rRNA and LSU-rRNA from tricistronic rRNA transcript (SSU-rRNA, 5.8S rRNA, LSU-rRNA)"/>
    <property type="evidence" value="ECO:0007669"/>
    <property type="project" value="TreeGrafter"/>
</dbReference>
<dbReference type="Ensembl" id="ENSPSTT00000022559.1">
    <property type="protein sequence ID" value="ENSPSTP00000021491.1"/>
    <property type="gene ID" value="ENSPSTG00000015679.1"/>
</dbReference>
<feature type="region of interest" description="Disordered" evidence="1">
    <location>
        <begin position="126"/>
        <end position="163"/>
    </location>
</feature>
<dbReference type="PANTHER" id="PTHR12311">
    <property type="entry name" value="ACTIVATOR OF BASAL TRANSCRIPTION 1"/>
    <property type="match status" value="1"/>
</dbReference>
<dbReference type="GO" id="GO:0003723">
    <property type="term" value="F:RNA binding"/>
    <property type="evidence" value="ECO:0007669"/>
    <property type="project" value="TreeGrafter"/>
</dbReference>
<proteinExistence type="predicted"/>
<dbReference type="InterPro" id="IPR035979">
    <property type="entry name" value="RBD_domain_sf"/>
</dbReference>
<accession>A0A8C9G064</accession>
<sequence>AEEASAALEASELEVEDEQPEAEAEERQQKKLPVPGVVYLSHVPPGFGPRQLRTLLGGHGELGGAVRRRGRKGAGRYAEGWVEFRDKRAARRAASHLQGAPISNRPRSRFRYDRWCLKVRPEGRVTWKGDPQKDPQTDQHPTWGFTQRPTEPEIWGRKKQPPRAPTRLVAEVMGLIGRCCHYNQGVGTTGRPIGGAPPPPPNTAAAHWSAPRPNHRSPPRPNMAASRPHLTWRSELRRPPLISSPAPLRVAKR</sequence>
<name>A0A8C9G064_PAVCR</name>
<dbReference type="GO" id="GO:0000480">
    <property type="term" value="P:endonucleolytic cleavage in 5'-ETS of tricistronic rRNA transcript (SSU-rRNA, 5.8S rRNA, LSU-rRNA)"/>
    <property type="evidence" value="ECO:0007669"/>
    <property type="project" value="TreeGrafter"/>
</dbReference>